<feature type="compositionally biased region" description="Low complexity" evidence="1">
    <location>
        <begin position="158"/>
        <end position="172"/>
    </location>
</feature>
<organism evidence="2 3">
    <name type="scientific">Lecanosticta acicola</name>
    <dbReference type="NCBI Taxonomy" id="111012"/>
    <lineage>
        <taxon>Eukaryota</taxon>
        <taxon>Fungi</taxon>
        <taxon>Dikarya</taxon>
        <taxon>Ascomycota</taxon>
        <taxon>Pezizomycotina</taxon>
        <taxon>Dothideomycetes</taxon>
        <taxon>Dothideomycetidae</taxon>
        <taxon>Mycosphaerellales</taxon>
        <taxon>Mycosphaerellaceae</taxon>
        <taxon>Lecanosticta</taxon>
    </lineage>
</organism>
<protein>
    <submittedName>
        <fullName evidence="2">Uncharacterized protein</fullName>
    </submittedName>
</protein>
<reference evidence="2" key="1">
    <citation type="submission" date="2023-11" db="EMBL/GenBank/DDBJ databases">
        <authorList>
            <person name="Alioto T."/>
            <person name="Alioto T."/>
            <person name="Gomez Garrido J."/>
        </authorList>
    </citation>
    <scope>NUCLEOTIDE SEQUENCE</scope>
</reference>
<feature type="compositionally biased region" description="Basic and acidic residues" evidence="1">
    <location>
        <begin position="54"/>
        <end position="66"/>
    </location>
</feature>
<keyword evidence="3" id="KW-1185">Reference proteome</keyword>
<evidence type="ECO:0000313" key="2">
    <source>
        <dbReference type="EMBL" id="CAK4032201.1"/>
    </source>
</evidence>
<feature type="compositionally biased region" description="Basic and acidic residues" evidence="1">
    <location>
        <begin position="1"/>
        <end position="11"/>
    </location>
</feature>
<sequence>MEPAIMEDRKAITSHQGFGTLDCRQRPFAKAPVFPPSSRQPPSTPQSQHSRGGPRRDGPRRDERTPIKSHGALENLIYQQGAIEDARQAADEPQPSSLSAPIPDLLQHAFSELQRDRDTYVVEEAMCGDAAQLLDSKKRKSARDLYARIAKQRPPALPATHPTHHQQLQQQHRTPNMLPTPPPEEDAAQLKTQKPLPEKQNFQPVQPDHQTSSPSRPPKFTDPKRLQSAQPPAWNPIAGIHKMDVNEFQPKVISPIYMIGLPLGGQIEMANCEY</sequence>
<name>A0AAI8Z4G7_9PEZI</name>
<evidence type="ECO:0000256" key="1">
    <source>
        <dbReference type="SAM" id="MobiDB-lite"/>
    </source>
</evidence>
<proteinExistence type="predicted"/>
<evidence type="ECO:0000313" key="3">
    <source>
        <dbReference type="Proteomes" id="UP001296104"/>
    </source>
</evidence>
<dbReference type="Proteomes" id="UP001296104">
    <property type="component" value="Unassembled WGS sequence"/>
</dbReference>
<comment type="caution">
    <text evidence="2">The sequence shown here is derived from an EMBL/GenBank/DDBJ whole genome shotgun (WGS) entry which is preliminary data.</text>
</comment>
<feature type="region of interest" description="Disordered" evidence="1">
    <location>
        <begin position="154"/>
        <end position="233"/>
    </location>
</feature>
<feature type="region of interest" description="Disordered" evidence="1">
    <location>
        <begin position="1"/>
        <end position="103"/>
    </location>
</feature>
<dbReference type="AlphaFoldDB" id="A0AAI8Z4G7"/>
<feature type="compositionally biased region" description="Polar residues" evidence="1">
    <location>
        <begin position="200"/>
        <end position="214"/>
    </location>
</feature>
<feature type="compositionally biased region" description="Pro residues" evidence="1">
    <location>
        <begin position="33"/>
        <end position="44"/>
    </location>
</feature>
<accession>A0AAI8Z4G7</accession>
<gene>
    <name evidence="2" type="ORF">LECACI_7A007359</name>
</gene>
<dbReference type="EMBL" id="CAVMBE010000059">
    <property type="protein sequence ID" value="CAK4032201.1"/>
    <property type="molecule type" value="Genomic_DNA"/>
</dbReference>